<feature type="signal peptide" evidence="1">
    <location>
        <begin position="1"/>
        <end position="20"/>
    </location>
</feature>
<dbReference type="RefSeq" id="WP_111275729.1">
    <property type="nucleotide sequence ID" value="NZ_QFYS01000003.1"/>
</dbReference>
<evidence type="ECO:0000256" key="1">
    <source>
        <dbReference type="SAM" id="SignalP"/>
    </source>
</evidence>
<sequence>MKFAAITLIAASLAAGSASAASSNVTDVDFLKANRCKGLATSISGVVDTASLDSFIKSERAGRHTYIVDRAGEEFNRARKEAKSQDRKERLTAELTGPCQAYLGGSSSVAKQ</sequence>
<evidence type="ECO:0008006" key="4">
    <source>
        <dbReference type="Google" id="ProtNLM"/>
    </source>
</evidence>
<dbReference type="Proteomes" id="UP000249524">
    <property type="component" value="Unassembled WGS sequence"/>
</dbReference>
<evidence type="ECO:0000313" key="2">
    <source>
        <dbReference type="EMBL" id="RAK66420.1"/>
    </source>
</evidence>
<gene>
    <name evidence="2" type="ORF">DJ019_09255</name>
</gene>
<organism evidence="2 3">
    <name type="scientific">Phenylobacterium kunshanense</name>
    <dbReference type="NCBI Taxonomy" id="1445034"/>
    <lineage>
        <taxon>Bacteria</taxon>
        <taxon>Pseudomonadati</taxon>
        <taxon>Pseudomonadota</taxon>
        <taxon>Alphaproteobacteria</taxon>
        <taxon>Caulobacterales</taxon>
        <taxon>Caulobacteraceae</taxon>
        <taxon>Phenylobacterium</taxon>
    </lineage>
</organism>
<reference evidence="2 3" key="1">
    <citation type="submission" date="2018-05" db="EMBL/GenBank/DDBJ databases">
        <authorList>
            <person name="Lanie J.A."/>
            <person name="Ng W.-L."/>
            <person name="Kazmierczak K.M."/>
            <person name="Andrzejewski T.M."/>
            <person name="Davidsen T.M."/>
            <person name="Wayne K.J."/>
            <person name="Tettelin H."/>
            <person name="Glass J.I."/>
            <person name="Rusch D."/>
            <person name="Podicherti R."/>
            <person name="Tsui H.-C.T."/>
            <person name="Winkler M.E."/>
        </authorList>
    </citation>
    <scope>NUCLEOTIDE SEQUENCE [LARGE SCALE GENOMIC DNA]</scope>
    <source>
        <strain evidence="2 3">BUT-10</strain>
    </source>
</reference>
<evidence type="ECO:0000313" key="3">
    <source>
        <dbReference type="Proteomes" id="UP000249524"/>
    </source>
</evidence>
<accession>A0A328BGN7</accession>
<feature type="chain" id="PRO_5016372608" description="Secreted protein" evidence="1">
    <location>
        <begin position="21"/>
        <end position="112"/>
    </location>
</feature>
<proteinExistence type="predicted"/>
<comment type="caution">
    <text evidence="2">The sequence shown here is derived from an EMBL/GenBank/DDBJ whole genome shotgun (WGS) entry which is preliminary data.</text>
</comment>
<name>A0A328BGN7_9CAUL</name>
<dbReference type="AlphaFoldDB" id="A0A328BGN7"/>
<dbReference type="EMBL" id="QFYS01000003">
    <property type="protein sequence ID" value="RAK66420.1"/>
    <property type="molecule type" value="Genomic_DNA"/>
</dbReference>
<dbReference type="OrthoDB" id="7210959at2"/>
<protein>
    <recommendedName>
        <fullName evidence="4">Secreted protein</fullName>
    </recommendedName>
</protein>
<keyword evidence="1" id="KW-0732">Signal</keyword>
<keyword evidence="3" id="KW-1185">Reference proteome</keyword>